<evidence type="ECO:0000313" key="1">
    <source>
        <dbReference type="EMBL" id="PTX49103.1"/>
    </source>
</evidence>
<sequence length="97" mass="10710">MKEIINMPGYMGKPWQVTGYAKSGLIVHKMGETWVVSHIVTGCRIGPGTRLKRDAIAKRDSLLGLIDDWTAESVEALGKQYPEGTRAFTDAVRSIAY</sequence>
<protein>
    <submittedName>
        <fullName evidence="1">Uncharacterized protein</fullName>
    </submittedName>
</protein>
<gene>
    <name evidence="1" type="ORF">C8N34_108213</name>
</gene>
<evidence type="ECO:0000313" key="2">
    <source>
        <dbReference type="Proteomes" id="UP000244224"/>
    </source>
</evidence>
<name>A0A2T6AZ76_9RHOB</name>
<dbReference type="Proteomes" id="UP000244224">
    <property type="component" value="Unassembled WGS sequence"/>
</dbReference>
<proteinExistence type="predicted"/>
<organism evidence="1 2">
    <name type="scientific">Gemmobacter caeni</name>
    <dbReference type="NCBI Taxonomy" id="589035"/>
    <lineage>
        <taxon>Bacteria</taxon>
        <taxon>Pseudomonadati</taxon>
        <taxon>Pseudomonadota</taxon>
        <taxon>Alphaproteobacteria</taxon>
        <taxon>Rhodobacterales</taxon>
        <taxon>Paracoccaceae</taxon>
        <taxon>Gemmobacter</taxon>
    </lineage>
</organism>
<dbReference type="EMBL" id="QBKP01000008">
    <property type="protein sequence ID" value="PTX49103.1"/>
    <property type="molecule type" value="Genomic_DNA"/>
</dbReference>
<reference evidence="1 2" key="1">
    <citation type="submission" date="2018-04" db="EMBL/GenBank/DDBJ databases">
        <title>Genomic Encyclopedia of Archaeal and Bacterial Type Strains, Phase II (KMG-II): from individual species to whole genera.</title>
        <authorList>
            <person name="Goeker M."/>
        </authorList>
    </citation>
    <scope>NUCLEOTIDE SEQUENCE [LARGE SCALE GENOMIC DNA]</scope>
    <source>
        <strain evidence="1 2">DSM 21823</strain>
    </source>
</reference>
<dbReference type="RefSeq" id="WP_145693838.1">
    <property type="nucleotide sequence ID" value="NZ_QBKP01000008.1"/>
</dbReference>
<comment type="caution">
    <text evidence="1">The sequence shown here is derived from an EMBL/GenBank/DDBJ whole genome shotgun (WGS) entry which is preliminary data.</text>
</comment>
<accession>A0A2T6AZ76</accession>
<dbReference type="AlphaFoldDB" id="A0A2T6AZ76"/>
<keyword evidence="2" id="KW-1185">Reference proteome</keyword>